<dbReference type="Proteomes" id="UP000054007">
    <property type="component" value="Unassembled WGS sequence"/>
</dbReference>
<sequence>MNARCFRRLASQFPRRLTFQRRCQHTFAVDELSIPLRPTWSVNELLSSYPKPTLDDAALLRLHRLSALQPPPAGSPEFSKLKGDMEELVRLVEAVKLVDTAGVQVHQGLEHEFTSDAVQRQEGLDGPIGRELLKHAPPGRVQDGFYIIESDRRTNRDQSAD</sequence>
<gene>
    <name evidence="1" type="ORF">CYLTODRAFT_425130</name>
</gene>
<keyword evidence="2" id="KW-1185">Reference proteome</keyword>
<reference evidence="1 2" key="1">
    <citation type="journal article" date="2015" name="Fungal Genet. Biol.">
        <title>Evolution of novel wood decay mechanisms in Agaricales revealed by the genome sequences of Fistulina hepatica and Cylindrobasidium torrendii.</title>
        <authorList>
            <person name="Floudas D."/>
            <person name="Held B.W."/>
            <person name="Riley R."/>
            <person name="Nagy L.G."/>
            <person name="Koehler G."/>
            <person name="Ransdell A.S."/>
            <person name="Younus H."/>
            <person name="Chow J."/>
            <person name="Chiniquy J."/>
            <person name="Lipzen A."/>
            <person name="Tritt A."/>
            <person name="Sun H."/>
            <person name="Haridas S."/>
            <person name="LaButti K."/>
            <person name="Ohm R.A."/>
            <person name="Kues U."/>
            <person name="Blanchette R.A."/>
            <person name="Grigoriev I.V."/>
            <person name="Minto R.E."/>
            <person name="Hibbett D.S."/>
        </authorList>
    </citation>
    <scope>NUCLEOTIDE SEQUENCE [LARGE SCALE GENOMIC DNA]</scope>
    <source>
        <strain evidence="1 2">FP15055 ss-10</strain>
    </source>
</reference>
<organism evidence="1 2">
    <name type="scientific">Cylindrobasidium torrendii FP15055 ss-10</name>
    <dbReference type="NCBI Taxonomy" id="1314674"/>
    <lineage>
        <taxon>Eukaryota</taxon>
        <taxon>Fungi</taxon>
        <taxon>Dikarya</taxon>
        <taxon>Basidiomycota</taxon>
        <taxon>Agaricomycotina</taxon>
        <taxon>Agaricomycetes</taxon>
        <taxon>Agaricomycetidae</taxon>
        <taxon>Agaricales</taxon>
        <taxon>Marasmiineae</taxon>
        <taxon>Physalacriaceae</taxon>
        <taxon>Cylindrobasidium</taxon>
    </lineage>
</organism>
<accession>A0A0D7B2V6</accession>
<dbReference type="OrthoDB" id="5522061at2759"/>
<dbReference type="AlphaFoldDB" id="A0A0D7B2V6"/>
<evidence type="ECO:0000313" key="2">
    <source>
        <dbReference type="Proteomes" id="UP000054007"/>
    </source>
</evidence>
<proteinExistence type="predicted"/>
<evidence type="ECO:0008006" key="3">
    <source>
        <dbReference type="Google" id="ProtNLM"/>
    </source>
</evidence>
<protein>
    <recommendedName>
        <fullName evidence="3">Glu-AdT subunit C</fullName>
    </recommendedName>
</protein>
<evidence type="ECO:0000313" key="1">
    <source>
        <dbReference type="EMBL" id="KIY64535.1"/>
    </source>
</evidence>
<name>A0A0D7B2V6_9AGAR</name>
<dbReference type="EMBL" id="KN880631">
    <property type="protein sequence ID" value="KIY64535.1"/>
    <property type="molecule type" value="Genomic_DNA"/>
</dbReference>